<dbReference type="AlphaFoldDB" id="A0A9P8V5S0"/>
<comment type="caution">
    <text evidence="2">The sequence shown here is derived from an EMBL/GenBank/DDBJ whole genome shotgun (WGS) entry which is preliminary data.</text>
</comment>
<feature type="region of interest" description="Disordered" evidence="1">
    <location>
        <begin position="24"/>
        <end position="44"/>
    </location>
</feature>
<accession>A0A9P8V5S0</accession>
<name>A0A9P8V5S0_9PEZI</name>
<dbReference type="Proteomes" id="UP000770015">
    <property type="component" value="Unassembled WGS sequence"/>
</dbReference>
<protein>
    <recommendedName>
        <fullName evidence="4">Cbs domain-containing protein</fullName>
    </recommendedName>
</protein>
<sequence>MFDRDSGQVFKEYVLPPPPPAYISGRDWSRRTQRPGWKGRSGKGIKGPRSLVEISMHVVAENVGFLSEDHFSRRGVSVKLLRRIWTLLENRGTCLQGWKVLSKILLAETDQEGTLDLYRFRHHICRPVESLSHYTKPLESASLDFLSYINIGGFCSFDTHELMALSDLRNLVVLEIIQPSDEMRAVFPRTTDRLVRGWSEKTDPFPLLRVLRIWGDESTSENSLQYLGAFPSLMLYDVNGARSAWENIDSMAPQNGWKVAEPLQGLQDSLLWYLMLFSPMNEDNPAKLRDIARNIDEGLINFCLDDSRSIGVVPAQDAPPMMQHIEDAAKSSLPMYLDGPTGSSQACKTFPFETWAFFLASCLGQATNDSDLQQNGAAPKQQTVAEKLILPSKPMACLQLGHCGRAGISPAVAYVRRGLFATARYTLHKMPAGKATAGTADQRTANFMKPEAQFSSVETGLRLNRKKRRRMDDILQSFTRS</sequence>
<organism evidence="2 3">
    <name type="scientific">Plectosphaerella plurivora</name>
    <dbReference type="NCBI Taxonomy" id="936078"/>
    <lineage>
        <taxon>Eukaryota</taxon>
        <taxon>Fungi</taxon>
        <taxon>Dikarya</taxon>
        <taxon>Ascomycota</taxon>
        <taxon>Pezizomycotina</taxon>
        <taxon>Sordariomycetes</taxon>
        <taxon>Hypocreomycetidae</taxon>
        <taxon>Glomerellales</taxon>
        <taxon>Plectosphaerellaceae</taxon>
        <taxon>Plectosphaerella</taxon>
    </lineage>
</organism>
<dbReference type="OrthoDB" id="5273928at2759"/>
<reference evidence="2" key="1">
    <citation type="journal article" date="2021" name="Nat. Commun.">
        <title>Genetic determinants of endophytism in the Arabidopsis root mycobiome.</title>
        <authorList>
            <person name="Mesny F."/>
            <person name="Miyauchi S."/>
            <person name="Thiergart T."/>
            <person name="Pickel B."/>
            <person name="Atanasova L."/>
            <person name="Karlsson M."/>
            <person name="Huettel B."/>
            <person name="Barry K.W."/>
            <person name="Haridas S."/>
            <person name="Chen C."/>
            <person name="Bauer D."/>
            <person name="Andreopoulos W."/>
            <person name="Pangilinan J."/>
            <person name="LaButti K."/>
            <person name="Riley R."/>
            <person name="Lipzen A."/>
            <person name="Clum A."/>
            <person name="Drula E."/>
            <person name="Henrissat B."/>
            <person name="Kohler A."/>
            <person name="Grigoriev I.V."/>
            <person name="Martin F.M."/>
            <person name="Hacquard S."/>
        </authorList>
    </citation>
    <scope>NUCLEOTIDE SEQUENCE</scope>
    <source>
        <strain evidence="2">MPI-SDFR-AT-0117</strain>
    </source>
</reference>
<evidence type="ECO:0008006" key="4">
    <source>
        <dbReference type="Google" id="ProtNLM"/>
    </source>
</evidence>
<evidence type="ECO:0000313" key="2">
    <source>
        <dbReference type="EMBL" id="KAH6677777.1"/>
    </source>
</evidence>
<evidence type="ECO:0000313" key="3">
    <source>
        <dbReference type="Proteomes" id="UP000770015"/>
    </source>
</evidence>
<evidence type="ECO:0000256" key="1">
    <source>
        <dbReference type="SAM" id="MobiDB-lite"/>
    </source>
</evidence>
<proteinExistence type="predicted"/>
<dbReference type="EMBL" id="JAGSXJ010000022">
    <property type="protein sequence ID" value="KAH6677777.1"/>
    <property type="molecule type" value="Genomic_DNA"/>
</dbReference>
<gene>
    <name evidence="2" type="ORF">F5X68DRAFT_157007</name>
</gene>
<keyword evidence="3" id="KW-1185">Reference proteome</keyword>